<evidence type="ECO:0000313" key="3">
    <source>
        <dbReference type="RefSeq" id="XP_018330784.1"/>
    </source>
</evidence>
<evidence type="ECO:0000259" key="1">
    <source>
        <dbReference type="Pfam" id="PF23055"/>
    </source>
</evidence>
<gene>
    <name evidence="3" type="primary">LOC108740799</name>
</gene>
<dbReference type="AlphaFoldDB" id="A0A1W4X3X8"/>
<sequence>MSRPQNAQPTSSIDRLAVRLPPFVPSDPELWFCMVERSFEASGITSESTRFGYVLGNLDPQYAAEVRDIIINPLATEPYATIRAALIRRLGPSQELRTKQLLGQEEIGDRKPFQFLRHLQNLAGNSTPENLLRTIWSGRLPQNLQTVTATMKDKQLDEVAEIADYIMEATQTQSVIATTATPSPQHNAIQLLTNKVQALQLDLHQIRRHMAR</sequence>
<dbReference type="STRING" id="224129.A0A1W4X3X8"/>
<reference evidence="3" key="1">
    <citation type="submission" date="2025-08" db="UniProtKB">
        <authorList>
            <consortium name="RefSeq"/>
        </authorList>
    </citation>
    <scope>IDENTIFICATION</scope>
    <source>
        <tissue evidence="3">Entire body</tissue>
    </source>
</reference>
<evidence type="ECO:0000313" key="2">
    <source>
        <dbReference type="Proteomes" id="UP000192223"/>
    </source>
</evidence>
<feature type="non-terminal residue" evidence="3">
    <location>
        <position position="212"/>
    </location>
</feature>
<accession>A0A1W4X3X8</accession>
<dbReference type="InterPro" id="IPR055469">
    <property type="entry name" value="DUF7041"/>
</dbReference>
<name>A0A1W4X3X8_AGRPL</name>
<dbReference type="InParanoid" id="A0A1W4X3X8"/>
<organism evidence="2 3">
    <name type="scientific">Agrilus planipennis</name>
    <name type="common">Emerald ash borer</name>
    <name type="synonym">Agrilus marcopoli</name>
    <dbReference type="NCBI Taxonomy" id="224129"/>
    <lineage>
        <taxon>Eukaryota</taxon>
        <taxon>Metazoa</taxon>
        <taxon>Ecdysozoa</taxon>
        <taxon>Arthropoda</taxon>
        <taxon>Hexapoda</taxon>
        <taxon>Insecta</taxon>
        <taxon>Pterygota</taxon>
        <taxon>Neoptera</taxon>
        <taxon>Endopterygota</taxon>
        <taxon>Coleoptera</taxon>
        <taxon>Polyphaga</taxon>
        <taxon>Elateriformia</taxon>
        <taxon>Buprestoidea</taxon>
        <taxon>Buprestidae</taxon>
        <taxon>Agrilinae</taxon>
        <taxon>Agrilus</taxon>
    </lineage>
</organism>
<dbReference type="PANTHER" id="PTHR33327">
    <property type="entry name" value="ENDONUCLEASE"/>
    <property type="match status" value="1"/>
</dbReference>
<dbReference type="Pfam" id="PF23055">
    <property type="entry name" value="DUF7041"/>
    <property type="match status" value="1"/>
</dbReference>
<dbReference type="PANTHER" id="PTHR33327:SF3">
    <property type="entry name" value="RNA-DIRECTED DNA POLYMERASE"/>
    <property type="match status" value="1"/>
</dbReference>
<proteinExistence type="predicted"/>
<keyword evidence="2" id="KW-1185">Reference proteome</keyword>
<dbReference type="KEGG" id="apln:108740799"/>
<dbReference type="OrthoDB" id="6433758at2759"/>
<feature type="domain" description="DUF7041" evidence="1">
    <location>
        <begin position="20"/>
        <end position="102"/>
    </location>
</feature>
<protein>
    <submittedName>
        <fullName evidence="3">Uncharacterized protein LOC108740799</fullName>
    </submittedName>
</protein>
<dbReference type="RefSeq" id="XP_018330784.1">
    <property type="nucleotide sequence ID" value="XM_018475282.1"/>
</dbReference>
<dbReference type="GeneID" id="108740799"/>
<dbReference type="Proteomes" id="UP000192223">
    <property type="component" value="Unplaced"/>
</dbReference>